<comment type="caution">
    <text evidence="6">The sequence shown here is derived from an EMBL/GenBank/DDBJ whole genome shotgun (WGS) entry which is preliminary data.</text>
</comment>
<evidence type="ECO:0000259" key="3">
    <source>
        <dbReference type="PROSITE" id="PS50003"/>
    </source>
</evidence>
<dbReference type="PROSITE" id="PS51388">
    <property type="entry name" value="GED"/>
    <property type="match status" value="1"/>
</dbReference>
<dbReference type="Pfam" id="PF02212">
    <property type="entry name" value="GED"/>
    <property type="match status" value="1"/>
</dbReference>
<dbReference type="Gene3D" id="2.30.29.30">
    <property type="entry name" value="Pleckstrin-homology domain (PH domain)/Phosphotyrosine-binding domain (PTB)"/>
    <property type="match status" value="1"/>
</dbReference>
<dbReference type="SMART" id="SM00233">
    <property type="entry name" value="PH"/>
    <property type="match status" value="1"/>
</dbReference>
<feature type="compositionally biased region" description="Polar residues" evidence="2">
    <location>
        <begin position="415"/>
        <end position="430"/>
    </location>
</feature>
<evidence type="ECO:0000259" key="4">
    <source>
        <dbReference type="PROSITE" id="PS51388"/>
    </source>
</evidence>
<feature type="region of interest" description="Disordered" evidence="2">
    <location>
        <begin position="40"/>
        <end position="82"/>
    </location>
</feature>
<organism evidence="6">
    <name type="scientific">Zea mays</name>
    <name type="common">Maize</name>
    <dbReference type="NCBI Taxonomy" id="4577"/>
    <lineage>
        <taxon>Eukaryota</taxon>
        <taxon>Viridiplantae</taxon>
        <taxon>Streptophyta</taxon>
        <taxon>Embryophyta</taxon>
        <taxon>Tracheophyta</taxon>
        <taxon>Spermatophyta</taxon>
        <taxon>Magnoliopsida</taxon>
        <taxon>Liliopsida</taxon>
        <taxon>Poales</taxon>
        <taxon>Poaceae</taxon>
        <taxon>PACMAD clade</taxon>
        <taxon>Panicoideae</taxon>
        <taxon>Andropogonodae</taxon>
        <taxon>Andropogoneae</taxon>
        <taxon>Tripsacinae</taxon>
        <taxon>Zea</taxon>
    </lineage>
</organism>
<dbReference type="PRINTS" id="PR00195">
    <property type="entry name" value="DYNAMIN"/>
</dbReference>
<accession>A0A3L6E5Y2</accession>
<dbReference type="InterPro" id="IPR019762">
    <property type="entry name" value="Dynamin_GTPase_CS"/>
</dbReference>
<dbReference type="FunFam" id="2.30.29.30:FF:000212">
    <property type="entry name" value="Dynamin-2A"/>
    <property type="match status" value="1"/>
</dbReference>
<dbReference type="InterPro" id="IPR045063">
    <property type="entry name" value="Dynamin_N"/>
</dbReference>
<evidence type="ECO:0000259" key="5">
    <source>
        <dbReference type="PROSITE" id="PS51718"/>
    </source>
</evidence>
<dbReference type="Pfam" id="PF00350">
    <property type="entry name" value="Dynamin_N"/>
    <property type="match status" value="1"/>
</dbReference>
<dbReference type="PROSITE" id="PS50003">
    <property type="entry name" value="PH_DOMAIN"/>
    <property type="match status" value="1"/>
</dbReference>
<feature type="domain" description="PH" evidence="3">
    <location>
        <begin position="464"/>
        <end position="586"/>
    </location>
</feature>
<evidence type="ECO:0000256" key="1">
    <source>
        <dbReference type="RuleBase" id="RU003932"/>
    </source>
</evidence>
<dbReference type="InterPro" id="IPR022812">
    <property type="entry name" value="Dynamin"/>
</dbReference>
<dbReference type="PANTHER" id="PTHR11566">
    <property type="entry name" value="DYNAMIN"/>
    <property type="match status" value="1"/>
</dbReference>
<dbReference type="SMART" id="SM00053">
    <property type="entry name" value="DYNc"/>
    <property type="match status" value="1"/>
</dbReference>
<dbReference type="Proteomes" id="UP000251960">
    <property type="component" value="Chromosome 6"/>
</dbReference>
<dbReference type="PANTHER" id="PTHR11566:SF147">
    <property type="entry name" value="DYNAMIN GTPASE"/>
    <property type="match status" value="1"/>
</dbReference>
<dbReference type="AlphaFoldDB" id="A0A3L6E5Y2"/>
<feature type="compositionally biased region" description="Basic and acidic residues" evidence="2">
    <location>
        <begin position="765"/>
        <end position="776"/>
    </location>
</feature>
<reference evidence="6" key="1">
    <citation type="journal article" date="2018" name="Nat. Genet.">
        <title>Extensive intraspecific gene order and gene structural variations between Mo17 and other maize genomes.</title>
        <authorList>
            <person name="Sun S."/>
            <person name="Zhou Y."/>
            <person name="Chen J."/>
            <person name="Shi J."/>
            <person name="Zhao H."/>
            <person name="Zhao H."/>
            <person name="Song W."/>
            <person name="Zhang M."/>
            <person name="Cui Y."/>
            <person name="Dong X."/>
            <person name="Liu H."/>
            <person name="Ma X."/>
            <person name="Jiao Y."/>
            <person name="Wang B."/>
            <person name="Wei X."/>
            <person name="Stein J.C."/>
            <person name="Glaubitz J.C."/>
            <person name="Lu F."/>
            <person name="Yu G."/>
            <person name="Liang C."/>
            <person name="Fengler K."/>
            <person name="Li B."/>
            <person name="Rafalski A."/>
            <person name="Schnable P.S."/>
            <person name="Ware D.H."/>
            <person name="Buckler E.S."/>
            <person name="Lai J."/>
        </authorList>
    </citation>
    <scope>NUCLEOTIDE SEQUENCE [LARGE SCALE GENOMIC DNA]</scope>
    <source>
        <tissue evidence="6">Seedling</tissue>
    </source>
</reference>
<dbReference type="Pfam" id="PF00169">
    <property type="entry name" value="PH"/>
    <property type="match status" value="1"/>
</dbReference>
<feature type="region of interest" description="Disordered" evidence="2">
    <location>
        <begin position="399"/>
        <end position="460"/>
    </location>
</feature>
<dbReference type="GO" id="GO:0005525">
    <property type="term" value="F:GTP binding"/>
    <property type="evidence" value="ECO:0007669"/>
    <property type="project" value="UniProtKB-KW"/>
</dbReference>
<dbReference type="InterPro" id="IPR001849">
    <property type="entry name" value="PH_domain"/>
</dbReference>
<dbReference type="GO" id="GO:0005737">
    <property type="term" value="C:cytoplasm"/>
    <property type="evidence" value="ECO:0007669"/>
    <property type="project" value="UniProtKB-ARBA"/>
</dbReference>
<feature type="domain" description="GED" evidence="4">
    <location>
        <begin position="625"/>
        <end position="718"/>
    </location>
</feature>
<dbReference type="PROSITE" id="PS00410">
    <property type="entry name" value="G_DYNAMIN_1"/>
    <property type="match status" value="1"/>
</dbReference>
<dbReference type="SMART" id="SM00302">
    <property type="entry name" value="GED"/>
    <property type="match status" value="1"/>
</dbReference>
<evidence type="ECO:0000313" key="6">
    <source>
        <dbReference type="EMBL" id="PWZ16185.1"/>
    </source>
</evidence>
<dbReference type="InterPro" id="IPR001401">
    <property type="entry name" value="Dynamin_GTPase"/>
</dbReference>
<feature type="compositionally biased region" description="Polar residues" evidence="2">
    <location>
        <begin position="717"/>
        <end position="726"/>
    </location>
</feature>
<dbReference type="GO" id="GO:0003924">
    <property type="term" value="F:GTPase activity"/>
    <property type="evidence" value="ECO:0007669"/>
    <property type="project" value="InterPro"/>
</dbReference>
<dbReference type="InterPro" id="IPR030381">
    <property type="entry name" value="G_DYNAMIN_dom"/>
</dbReference>
<feature type="compositionally biased region" description="Basic and acidic residues" evidence="2">
    <location>
        <begin position="399"/>
        <end position="414"/>
    </location>
</feature>
<dbReference type="SUPFAM" id="SSF52540">
    <property type="entry name" value="P-loop containing nucleoside triphosphate hydrolases"/>
    <property type="match status" value="1"/>
</dbReference>
<feature type="region of interest" description="Disordered" evidence="2">
    <location>
        <begin position="717"/>
        <end position="801"/>
    </location>
</feature>
<dbReference type="Gene3D" id="3.40.50.300">
    <property type="entry name" value="P-loop containing nucleotide triphosphate hydrolases"/>
    <property type="match status" value="1"/>
</dbReference>
<dbReference type="SUPFAM" id="SSF50729">
    <property type="entry name" value="PH domain-like"/>
    <property type="match status" value="1"/>
</dbReference>
<feature type="compositionally biased region" description="Basic and acidic residues" evidence="2">
    <location>
        <begin position="439"/>
        <end position="453"/>
    </location>
</feature>
<dbReference type="InterPro" id="IPR003130">
    <property type="entry name" value="GED"/>
</dbReference>
<keyword evidence="1" id="KW-0547">Nucleotide-binding</keyword>
<dbReference type="PROSITE" id="PS51718">
    <property type="entry name" value="G_DYNAMIN_2"/>
    <property type="match status" value="1"/>
</dbReference>
<feature type="region of interest" description="Disordered" evidence="2">
    <location>
        <begin position="589"/>
        <end position="619"/>
    </location>
</feature>
<feature type="compositionally biased region" description="Polar residues" evidence="2">
    <location>
        <begin position="597"/>
        <end position="608"/>
    </location>
</feature>
<dbReference type="InterPro" id="IPR027417">
    <property type="entry name" value="P-loop_NTPase"/>
</dbReference>
<evidence type="ECO:0000256" key="2">
    <source>
        <dbReference type="SAM" id="MobiDB-lite"/>
    </source>
</evidence>
<protein>
    <submittedName>
        <fullName evidence="6">Dynamin-2A</fullName>
    </submittedName>
</protein>
<gene>
    <name evidence="6" type="primary">DRP2A_1</name>
    <name evidence="6" type="ORF">Zm00014a_000987</name>
</gene>
<comment type="similarity">
    <text evidence="1">Belongs to the TRAFAC class dynamin-like GTPase superfamily. Dynamin/Fzo/YdjA family.</text>
</comment>
<dbReference type="InterPro" id="IPR011993">
    <property type="entry name" value="PH-like_dom_sf"/>
</dbReference>
<keyword evidence="1" id="KW-0342">GTP-binding</keyword>
<feature type="compositionally biased region" description="Polar residues" evidence="2">
    <location>
        <begin position="778"/>
        <end position="789"/>
    </location>
</feature>
<sequence length="801" mass="86746">MCTFAAKQANESVDVLLASSSPTFSAVCESVPLVCRPNPSLPTSLPSHPRVDFKSASELRSGSPPSPPVASSSRDPPSGRPLTMEAMEELSELAESMRQAASLLADDDPSDDAAPRRPTTFLNAVALGNVGAGKSAVLNSLIGHPVLPTGENGATRAPIVVDLQREPGLSSKSIVLQIDSKSQQVSASALRHSLQDRLSRGASGGSGRGRVDEIYLKLRTSTAPSLKLIDLPGIDQRAVDDSMINEYAGHNDAILLIVIPAMQAADVASSRALRLAKDIDADGTRTVGVISKVDQANGDAKTIACVQALLSNKGPKNLPDIEWVHRVLLDIVNASANATPGLGRYPPFKREVVAIASNALETFKNDAKKMVVALVDMERAFVPPQHFIRLVQRRMERQRREDELRNRSSKKTQEAEQPTSKRASSPQTDAEQGGGSLKSMKDKSGQQDKDTKEGSNLQVAGPAGEITAGYLLKKSTKTNGWSKRWFVLNEKSGKLGYTKKQEERHFRGVITLEECNLEEVEEEEPSKSSKDSKKANGSEKISSLVFKITNRVAYKTVLKAHSAVVLKAESMADKVEWVNKIKAVIQSKGGSFKGPSTEGSSMRQSNSDGALDTMARRPADPEEELRWMSQEVRGYVEAVLNSLAANVPKAIVLCQVEKAKEDMLNQLYSSISGQSNAKIEELLQEDHNAKRRREKYQKQSSLLSKLTRQLSIHDNRASVSSYSNDTTEAESPRTPSRSGEDWRSAFDSASNGPVAGSTNSQSRSKSADGRSRRYENGDVSSGANSGSRRTPNRLPPAPPKY</sequence>
<dbReference type="FunFam" id="1.20.120.1240:FF:000017">
    <property type="entry name" value="Dynamin-2A"/>
    <property type="match status" value="1"/>
</dbReference>
<dbReference type="ExpressionAtlas" id="A0A3L6E5Y2">
    <property type="expression patterns" value="baseline and differential"/>
</dbReference>
<dbReference type="EMBL" id="NCVQ01000007">
    <property type="protein sequence ID" value="PWZ16185.1"/>
    <property type="molecule type" value="Genomic_DNA"/>
</dbReference>
<dbReference type="InterPro" id="IPR020850">
    <property type="entry name" value="GED_dom"/>
</dbReference>
<name>A0A3L6E5Y2_MAIZE</name>
<dbReference type="Gene3D" id="1.20.120.1240">
    <property type="entry name" value="Dynamin, middle domain"/>
    <property type="match status" value="1"/>
</dbReference>
<feature type="domain" description="Dynamin-type G" evidence="5">
    <location>
        <begin position="118"/>
        <end position="376"/>
    </location>
</feature>
<feature type="compositionally biased region" description="Polar residues" evidence="2">
    <location>
        <begin position="747"/>
        <end position="764"/>
    </location>
</feature>
<proteinExistence type="inferred from homology"/>